<evidence type="ECO:0000256" key="4">
    <source>
        <dbReference type="ARBA" id="ARBA00022741"/>
    </source>
</evidence>
<accession>A0A0R2DM38</accession>
<dbReference type="PANTHER" id="PTHR43555:SF1">
    <property type="entry name" value="PHOSPHORIBOSYLFORMYLGLYCINAMIDINE SYNTHASE SUBUNIT PURL"/>
    <property type="match status" value="1"/>
</dbReference>
<dbReference type="UniPathway" id="UPA00074">
    <property type="reaction ID" value="UER00128"/>
</dbReference>
<evidence type="ECO:0000256" key="2">
    <source>
        <dbReference type="ARBA" id="ARBA00022598"/>
    </source>
</evidence>
<evidence type="ECO:0000256" key="8">
    <source>
        <dbReference type="HAMAP-Rule" id="MF_00420"/>
    </source>
</evidence>
<keyword evidence="5 8" id="KW-0658">Purine biosynthesis</keyword>
<evidence type="ECO:0000259" key="10">
    <source>
        <dbReference type="Pfam" id="PF02769"/>
    </source>
</evidence>
<protein>
    <recommendedName>
        <fullName evidence="8">Phosphoribosylformylglycinamidine synthase subunit PurL</fullName>
        <shortName evidence="8">FGAM synthase</shortName>
        <ecNumber evidence="8">6.3.5.3</ecNumber>
    </recommendedName>
    <alternativeName>
        <fullName evidence="8">Formylglycinamide ribonucleotide amidotransferase subunit II</fullName>
        <shortName evidence="8">FGAR amidotransferase II</shortName>
        <shortName evidence="8">FGAR-AT II</shortName>
    </alternativeName>
    <alternativeName>
        <fullName evidence="8">Glutamine amidotransferase PurL</fullName>
    </alternativeName>
    <alternativeName>
        <fullName evidence="8">Phosphoribosylformylglycinamidine synthase subunit II</fullName>
    </alternativeName>
</protein>
<feature type="binding site" evidence="8">
    <location>
        <position position="270"/>
    </location>
    <ligand>
        <name>Mg(2+)</name>
        <dbReference type="ChEBI" id="CHEBI:18420"/>
        <label>2</label>
    </ligand>
</feature>
<dbReference type="EC" id="6.3.5.3" evidence="8"/>
<dbReference type="PANTHER" id="PTHR43555">
    <property type="entry name" value="PHOSPHORIBOSYLFORMYLGLYCINAMIDINE SYNTHASE SUBUNIT PURL"/>
    <property type="match status" value="1"/>
</dbReference>
<dbReference type="SUPFAM" id="SSF55326">
    <property type="entry name" value="PurM N-terminal domain-like"/>
    <property type="match status" value="2"/>
</dbReference>
<dbReference type="InterPro" id="IPR016188">
    <property type="entry name" value="PurM-like_N"/>
</dbReference>
<dbReference type="FunFam" id="3.30.1330.10:FF:000004">
    <property type="entry name" value="Phosphoribosylformylglycinamidine synthase subunit PurL"/>
    <property type="match status" value="1"/>
</dbReference>
<gene>
    <name evidence="8" type="primary">purL</name>
    <name evidence="12" type="ORF">FD15_GL001678</name>
</gene>
<keyword evidence="2 8" id="KW-0436">Ligase</keyword>
<feature type="binding site" evidence="8">
    <location>
        <position position="52"/>
    </location>
    <ligand>
        <name>ATP</name>
        <dbReference type="ChEBI" id="CHEBI:30616"/>
    </ligand>
</feature>
<keyword evidence="7 8" id="KW-0460">Magnesium</keyword>
<feature type="binding site" evidence="8">
    <location>
        <position position="93"/>
    </location>
    <ligand>
        <name>Mg(2+)</name>
        <dbReference type="ChEBI" id="CHEBI:18420"/>
        <label>1</label>
    </ligand>
</feature>
<comment type="subcellular location">
    <subcellularLocation>
        <location evidence="8">Cytoplasm</location>
    </subcellularLocation>
</comment>
<feature type="domain" description="PurM-like C-terminal" evidence="10">
    <location>
        <begin position="615"/>
        <end position="708"/>
    </location>
</feature>
<reference evidence="12 13" key="1">
    <citation type="journal article" date="2015" name="Genome Announc.">
        <title>Expanding the biotechnology potential of lactobacilli through comparative genomics of 213 strains and associated genera.</title>
        <authorList>
            <person name="Sun Z."/>
            <person name="Harris H.M."/>
            <person name="McCann A."/>
            <person name="Guo C."/>
            <person name="Argimon S."/>
            <person name="Zhang W."/>
            <person name="Yang X."/>
            <person name="Jeffery I.B."/>
            <person name="Cooney J.C."/>
            <person name="Kagawa T.F."/>
            <person name="Liu W."/>
            <person name="Song Y."/>
            <person name="Salvetti E."/>
            <person name="Wrobel A."/>
            <person name="Rasinkangas P."/>
            <person name="Parkhill J."/>
            <person name="Rea M.C."/>
            <person name="O'Sullivan O."/>
            <person name="Ritari J."/>
            <person name="Douillard F.P."/>
            <person name="Paul Ross R."/>
            <person name="Yang R."/>
            <person name="Briner A.E."/>
            <person name="Felis G.E."/>
            <person name="de Vos W.M."/>
            <person name="Barrangou R."/>
            <person name="Klaenhammer T.R."/>
            <person name="Caufield P.W."/>
            <person name="Cui Y."/>
            <person name="Zhang H."/>
            <person name="O'Toole P.W."/>
        </authorList>
    </citation>
    <scope>NUCLEOTIDE SEQUENCE [LARGE SCALE GENOMIC DNA]</scope>
    <source>
        <strain evidence="12 13">DSM 21376</strain>
    </source>
</reference>
<dbReference type="GO" id="GO:0006189">
    <property type="term" value="P:'de novo' IMP biosynthetic process"/>
    <property type="evidence" value="ECO:0007669"/>
    <property type="project" value="UniProtKB-UniRule"/>
</dbReference>
<dbReference type="Pfam" id="PF02769">
    <property type="entry name" value="AIRS_C"/>
    <property type="match status" value="2"/>
</dbReference>
<feature type="binding site" evidence="8">
    <location>
        <position position="116"/>
    </location>
    <ligand>
        <name>substrate</name>
    </ligand>
</feature>
<evidence type="ECO:0000313" key="13">
    <source>
        <dbReference type="Proteomes" id="UP000050961"/>
    </source>
</evidence>
<keyword evidence="3 8" id="KW-0479">Metal-binding</keyword>
<dbReference type="PATRIC" id="fig|1423806.3.peg.1704"/>
<comment type="caution">
    <text evidence="8">Lacks conserved residue(s) required for the propagation of feature annotation.</text>
</comment>
<dbReference type="GO" id="GO:0005524">
    <property type="term" value="F:ATP binding"/>
    <property type="evidence" value="ECO:0007669"/>
    <property type="project" value="UniProtKB-UniRule"/>
</dbReference>
<dbReference type="PIRSF" id="PIRSF001587">
    <property type="entry name" value="FGAM_synthase_II"/>
    <property type="match status" value="1"/>
</dbReference>
<feature type="binding site" evidence="8">
    <location>
        <position position="537"/>
    </location>
    <ligand>
        <name>substrate</name>
    </ligand>
</feature>
<organism evidence="12 13">
    <name type="scientific">Liquorilactobacillus sucicola DSM 21376 = JCM 15457</name>
    <dbReference type="NCBI Taxonomy" id="1423806"/>
    <lineage>
        <taxon>Bacteria</taxon>
        <taxon>Bacillati</taxon>
        <taxon>Bacillota</taxon>
        <taxon>Bacilli</taxon>
        <taxon>Lactobacillales</taxon>
        <taxon>Lactobacillaceae</taxon>
        <taxon>Liquorilactobacillus</taxon>
    </lineage>
</organism>
<dbReference type="GO" id="GO:0005737">
    <property type="term" value="C:cytoplasm"/>
    <property type="evidence" value="ECO:0007669"/>
    <property type="project" value="UniProtKB-SubCell"/>
</dbReference>
<dbReference type="Pfam" id="PF00586">
    <property type="entry name" value="AIRS"/>
    <property type="match status" value="2"/>
</dbReference>
<feature type="binding site" evidence="8">
    <location>
        <begin position="314"/>
        <end position="316"/>
    </location>
    <ligand>
        <name>substrate</name>
    </ligand>
</feature>
<dbReference type="SUPFAM" id="SSF56042">
    <property type="entry name" value="PurM C-terminal domain-like"/>
    <property type="match status" value="2"/>
</dbReference>
<dbReference type="GO" id="GO:0000287">
    <property type="term" value="F:magnesium ion binding"/>
    <property type="evidence" value="ECO:0007669"/>
    <property type="project" value="UniProtKB-UniRule"/>
</dbReference>
<dbReference type="EMBL" id="AYZF01000017">
    <property type="protein sequence ID" value="KRN05134.1"/>
    <property type="molecule type" value="Genomic_DNA"/>
</dbReference>
<evidence type="ECO:0000256" key="6">
    <source>
        <dbReference type="ARBA" id="ARBA00022840"/>
    </source>
</evidence>
<dbReference type="CDD" id="cd02203">
    <property type="entry name" value="PurL_repeat1"/>
    <property type="match status" value="1"/>
</dbReference>
<keyword evidence="1 8" id="KW-0963">Cytoplasm</keyword>
<feature type="binding site" evidence="8">
    <location>
        <position position="534"/>
    </location>
    <ligand>
        <name>ATP</name>
        <dbReference type="ChEBI" id="CHEBI:30616"/>
    </ligand>
</feature>
<dbReference type="Gene3D" id="3.90.650.10">
    <property type="entry name" value="PurM-like C-terminal domain"/>
    <property type="match status" value="2"/>
</dbReference>
<dbReference type="InterPro" id="IPR041609">
    <property type="entry name" value="PurL_linker"/>
</dbReference>
<name>A0A0R2DM38_9LACO</name>
<dbReference type="NCBIfam" id="TIGR01736">
    <property type="entry name" value="FGAM_synth_II"/>
    <property type="match status" value="1"/>
</dbReference>
<dbReference type="AlphaFoldDB" id="A0A0R2DM38"/>
<feature type="domain" description="PurM-like N-terminal" evidence="9">
    <location>
        <begin position="74"/>
        <end position="189"/>
    </location>
</feature>
<keyword evidence="6 8" id="KW-0067">ATP-binding</keyword>
<feature type="binding site" evidence="8">
    <location>
        <position position="117"/>
    </location>
    <ligand>
        <name>Mg(2+)</name>
        <dbReference type="ChEBI" id="CHEBI:18420"/>
        <label>2</label>
    </ligand>
</feature>
<dbReference type="Gene3D" id="3.30.1330.10">
    <property type="entry name" value="PurM-like, N-terminal domain"/>
    <property type="match status" value="2"/>
</dbReference>
<evidence type="ECO:0000259" key="9">
    <source>
        <dbReference type="Pfam" id="PF00586"/>
    </source>
</evidence>
<dbReference type="STRING" id="1423806.FD15_GL001678"/>
<evidence type="ECO:0000313" key="12">
    <source>
        <dbReference type="EMBL" id="KRN05134.1"/>
    </source>
</evidence>
<evidence type="ECO:0000259" key="11">
    <source>
        <dbReference type="Pfam" id="PF18072"/>
    </source>
</evidence>
<dbReference type="InterPro" id="IPR010074">
    <property type="entry name" value="PRibForGlyAmidine_synth_PurL"/>
</dbReference>
<feature type="binding site" evidence="8">
    <location>
        <begin position="94"/>
        <end position="97"/>
    </location>
    <ligand>
        <name>substrate</name>
    </ligand>
</feature>
<comment type="caution">
    <text evidence="12">The sequence shown here is derived from an EMBL/GenBank/DDBJ whole genome shotgun (WGS) entry which is preliminary data.</text>
</comment>
<comment type="function">
    <text evidence="8">Part of the phosphoribosylformylglycinamidine synthase complex involved in the purines biosynthetic pathway. Catalyzes the ATP-dependent conversion of formylglycinamide ribonucleotide (FGAR) and glutamine to yield formylglycinamidine ribonucleotide (FGAM) and glutamate. The FGAM synthase complex is composed of three subunits. PurQ produces an ammonia molecule by converting glutamine to glutamate. PurL transfers the ammonia molecule to FGAR to form FGAM in an ATP-dependent manner. PurS interacts with PurQ and PurL and is thought to assist in the transfer of the ammonia molecule from PurQ to PurL.</text>
</comment>
<dbReference type="InterPro" id="IPR036676">
    <property type="entry name" value="PurM-like_C_sf"/>
</dbReference>
<feature type="domain" description="PurM-like C-terminal" evidence="10">
    <location>
        <begin position="202"/>
        <end position="353"/>
    </location>
</feature>
<dbReference type="InterPro" id="IPR036921">
    <property type="entry name" value="PurM-like_N_sf"/>
</dbReference>
<comment type="similarity">
    <text evidence="8">Belongs to the FGAMS family.</text>
</comment>
<evidence type="ECO:0000256" key="1">
    <source>
        <dbReference type="ARBA" id="ARBA00022490"/>
    </source>
</evidence>
<evidence type="ECO:0000256" key="5">
    <source>
        <dbReference type="ARBA" id="ARBA00022755"/>
    </source>
</evidence>
<dbReference type="HAMAP" id="MF_00420">
    <property type="entry name" value="PurL_2"/>
    <property type="match status" value="1"/>
</dbReference>
<sequence length="737" mass="80311">MSSQEIKEQKPYLEWGLSEKEYDYICEKLLKRLPNYTETGLFAVMWSEHCSYKKSKPVLREFPSKNERVLQGPGEGAGIVDIGDGQAVVFKAESHNHPSAVEPYEGAATGVGGIIRDIFSMGARPIAALDSLHFGEINQARTKYLINEVVAGIGGYGNCMGIPTVGGEMTFDECYTGNPLVNAMCVGLMEQKDMQVGRAQGIGNAVMYVGAKTGRDGIHGATFASADFSDEKETQRSAVQVGDPFMEKLLMEACLELTNKHASWLVGIQDMGAAGLVSSSCEMASKAGSGLELILDNVPQREPEMSAYEIMLSESQERMLLCIRAGFEENVKRLFENYGLEAVVIGRVVTGQQYLLKHKGRTVADIPVSSLTDDVLEETSQEKVPERILEAQRNQNWAPQISDVADTLKKILQQPTIASKKMFTQTYDSQVRTNTVVGPGSDAAVLRVRGTKKALAMTTDGNGRFVYLDPKIGGKMAVIEAAANLIASGALPLAVTDCLNYGDPNDPEIYWELHQSVLGMAEACRTLDTPVISGNVSLYNENNGEAIYPTPMIGMVGLINNLKNIIPSFVQHQDDLVFIVGRTRADFAGSELQKLLTGDIGGSLNEVNLKEIELRMTKLLRAMEKGLVESAHDLSEGGLAVALAETTFGTKYGLNIKTTLSGEELFSETAGRFVVTVAPEKKQQFLAEMEDEAVYVGQVTEDKQLKIAYRNGQFGLDLEAAEGLWEEAIPCLMKSKD</sequence>
<feature type="binding site" evidence="8">
    <location>
        <position position="91"/>
    </location>
    <ligand>
        <name>ATP</name>
        <dbReference type="ChEBI" id="CHEBI:30616"/>
    </ligand>
</feature>
<dbReference type="Pfam" id="PF18072">
    <property type="entry name" value="FGAR-AT_linker"/>
    <property type="match status" value="1"/>
</dbReference>
<feature type="active site" description="Proton acceptor" evidence="8">
    <location>
        <position position="95"/>
    </location>
</feature>
<comment type="pathway">
    <text evidence="8">Purine metabolism; IMP biosynthesis via de novo pathway; 5-amino-1-(5-phospho-D-ribosyl)imidazole from N(2)-formyl-N(1)-(5-phospho-D-ribosyl)glycinamide: step 1/2.</text>
</comment>
<dbReference type="NCBIfam" id="NF002290">
    <property type="entry name" value="PRK01213.1"/>
    <property type="match status" value="1"/>
</dbReference>
<feature type="active site" evidence="8">
    <location>
        <position position="49"/>
    </location>
</feature>
<dbReference type="InterPro" id="IPR010918">
    <property type="entry name" value="PurM-like_C_dom"/>
</dbReference>
<feature type="domain" description="Phosphoribosylformylglycinamidine synthase linker" evidence="11">
    <location>
        <begin position="6"/>
        <end position="53"/>
    </location>
</feature>
<feature type="binding site" evidence="8">
    <location>
        <position position="240"/>
    </location>
    <ligand>
        <name>substrate</name>
    </ligand>
</feature>
<dbReference type="eggNOG" id="COG0046">
    <property type="taxonomic scope" value="Bacteria"/>
</dbReference>
<keyword evidence="4 8" id="KW-0547">Nucleotide-binding</keyword>
<evidence type="ECO:0000256" key="7">
    <source>
        <dbReference type="ARBA" id="ARBA00022842"/>
    </source>
</evidence>
<proteinExistence type="inferred from homology"/>
<dbReference type="GO" id="GO:0004642">
    <property type="term" value="F:phosphoribosylformylglycinamidine synthase activity"/>
    <property type="evidence" value="ECO:0007669"/>
    <property type="project" value="UniProtKB-UniRule"/>
</dbReference>
<dbReference type="CDD" id="cd02204">
    <property type="entry name" value="PurL_repeat2"/>
    <property type="match status" value="1"/>
</dbReference>
<feature type="domain" description="PurM-like N-terminal" evidence="9">
    <location>
        <begin position="440"/>
        <end position="559"/>
    </location>
</feature>
<dbReference type="Proteomes" id="UP000050961">
    <property type="component" value="Unassembled WGS sequence"/>
</dbReference>
<comment type="catalytic activity">
    <reaction evidence="8">
        <text>N(2)-formyl-N(1)-(5-phospho-beta-D-ribosyl)glycinamide + L-glutamine + ATP + H2O = 2-formamido-N(1)-(5-O-phospho-beta-D-ribosyl)acetamidine + L-glutamate + ADP + phosphate + H(+)</text>
        <dbReference type="Rhea" id="RHEA:17129"/>
        <dbReference type="ChEBI" id="CHEBI:15377"/>
        <dbReference type="ChEBI" id="CHEBI:15378"/>
        <dbReference type="ChEBI" id="CHEBI:29985"/>
        <dbReference type="ChEBI" id="CHEBI:30616"/>
        <dbReference type="ChEBI" id="CHEBI:43474"/>
        <dbReference type="ChEBI" id="CHEBI:58359"/>
        <dbReference type="ChEBI" id="CHEBI:147286"/>
        <dbReference type="ChEBI" id="CHEBI:147287"/>
        <dbReference type="ChEBI" id="CHEBI:456216"/>
        <dbReference type="EC" id="6.3.5.3"/>
    </reaction>
</comment>
<feature type="binding site" evidence="8">
    <location>
        <position position="535"/>
    </location>
    <ligand>
        <name>Mg(2+)</name>
        <dbReference type="ChEBI" id="CHEBI:18420"/>
        <label>1</label>
    </ligand>
</feature>
<comment type="subunit">
    <text evidence="8">Monomer. Part of the FGAM synthase complex composed of 1 PurL, 1 PurQ and 2 PurS subunits.</text>
</comment>
<keyword evidence="13" id="KW-1185">Reference proteome</keyword>
<evidence type="ECO:0000256" key="3">
    <source>
        <dbReference type="ARBA" id="ARBA00022723"/>
    </source>
</evidence>
<feature type="binding site" evidence="8">
    <location>
        <position position="497"/>
    </location>
    <ligand>
        <name>ATP</name>
        <dbReference type="ChEBI" id="CHEBI:30616"/>
    </ligand>
</feature>